<organism evidence="2 3">
    <name type="scientific">Beta vulgaris subsp. vulgaris</name>
    <name type="common">Beet</name>
    <dbReference type="NCBI Taxonomy" id="3555"/>
    <lineage>
        <taxon>Eukaryota</taxon>
        <taxon>Viridiplantae</taxon>
        <taxon>Streptophyta</taxon>
        <taxon>Embryophyta</taxon>
        <taxon>Tracheophyta</taxon>
        <taxon>Spermatophyta</taxon>
        <taxon>Magnoliopsida</taxon>
        <taxon>eudicotyledons</taxon>
        <taxon>Gunneridae</taxon>
        <taxon>Pentapetalae</taxon>
        <taxon>Caryophyllales</taxon>
        <taxon>Chenopodiaceae</taxon>
        <taxon>Betoideae</taxon>
        <taxon>Beta</taxon>
    </lineage>
</organism>
<keyword evidence="1" id="KW-1133">Transmembrane helix</keyword>
<keyword evidence="1" id="KW-0812">Transmembrane</keyword>
<dbReference type="OrthoDB" id="19261at2759"/>
<accession>A0A0J8BIP5</accession>
<name>A0A0J8BIP5_BETVV</name>
<sequence>MHPSLAIIGQKSNKVQAYLLTENSVGSADSQLTSELSNTKFESSNGKSRLQFTRPLQWKKSGLSDSYNIEPNGEGIVIAATGQSSTFAKHTAEDISQVSWSSASNSPKGSRLRAIGLVHGAVMLLAWLILMPIGGVIARYFKD</sequence>
<dbReference type="Gramene" id="KMS65525">
    <property type="protein sequence ID" value="KMS65525"/>
    <property type="gene ID" value="BVRB_035100"/>
</dbReference>
<dbReference type="InterPro" id="IPR045879">
    <property type="entry name" value="B561A"/>
</dbReference>
<keyword evidence="1" id="KW-0472">Membrane</keyword>
<dbReference type="EMBL" id="KQ107385">
    <property type="protein sequence ID" value="KMS65525.1"/>
    <property type="molecule type" value="Genomic_DNA"/>
</dbReference>
<dbReference type="PANTHER" id="PTHR47281:SF1">
    <property type="entry name" value="OS09G0557700 PROTEIN"/>
    <property type="match status" value="1"/>
</dbReference>
<evidence type="ECO:0000313" key="2">
    <source>
        <dbReference type="EMBL" id="KMS65525.1"/>
    </source>
</evidence>
<dbReference type="AlphaFoldDB" id="A0A0J8BIP5"/>
<evidence type="ECO:0000313" key="3">
    <source>
        <dbReference type="Proteomes" id="UP000035740"/>
    </source>
</evidence>
<dbReference type="PANTHER" id="PTHR47281">
    <property type="entry name" value="OS09G0557700 PROTEIN"/>
    <property type="match status" value="1"/>
</dbReference>
<feature type="non-terminal residue" evidence="2">
    <location>
        <position position="143"/>
    </location>
</feature>
<evidence type="ECO:0000256" key="1">
    <source>
        <dbReference type="SAM" id="Phobius"/>
    </source>
</evidence>
<reference evidence="2 3" key="1">
    <citation type="journal article" date="2014" name="Nature">
        <title>The genome of the recently domesticated crop plant sugar beet (Beta vulgaris).</title>
        <authorList>
            <person name="Dohm J.C."/>
            <person name="Minoche A.E."/>
            <person name="Holtgrawe D."/>
            <person name="Capella-Gutierrez S."/>
            <person name="Zakrzewski F."/>
            <person name="Tafer H."/>
            <person name="Rupp O."/>
            <person name="Sorensen T.R."/>
            <person name="Stracke R."/>
            <person name="Reinhardt R."/>
            <person name="Goesmann A."/>
            <person name="Kraft T."/>
            <person name="Schulz B."/>
            <person name="Stadler P.F."/>
            <person name="Schmidt T."/>
            <person name="Gabaldon T."/>
            <person name="Lehrach H."/>
            <person name="Weisshaar B."/>
            <person name="Himmelbauer H."/>
        </authorList>
    </citation>
    <scope>NUCLEOTIDE SEQUENCE [LARGE SCALE GENOMIC DNA]</scope>
    <source>
        <tissue evidence="2">Taproot</tissue>
    </source>
</reference>
<gene>
    <name evidence="2" type="ORF">BVRB_035100</name>
</gene>
<proteinExistence type="predicted"/>
<feature type="transmembrane region" description="Helical" evidence="1">
    <location>
        <begin position="114"/>
        <end position="141"/>
    </location>
</feature>
<protein>
    <submittedName>
        <fullName evidence="2">Uncharacterized protein</fullName>
    </submittedName>
</protein>
<dbReference type="Proteomes" id="UP000035740">
    <property type="component" value="Unassembled WGS sequence"/>
</dbReference>
<keyword evidence="3" id="KW-1185">Reference proteome</keyword>